<keyword evidence="5" id="KW-1185">Reference proteome</keyword>
<dbReference type="SMART" id="SM00879">
    <property type="entry name" value="Brix"/>
    <property type="match status" value="1"/>
</dbReference>
<feature type="compositionally biased region" description="Basic and acidic residues" evidence="2">
    <location>
        <begin position="327"/>
        <end position="365"/>
    </location>
</feature>
<feature type="domain" description="Brix" evidence="3">
    <location>
        <begin position="28"/>
        <end position="280"/>
    </location>
</feature>
<proteinExistence type="predicted"/>
<evidence type="ECO:0000256" key="1">
    <source>
        <dbReference type="ARBA" id="ARBA00004604"/>
    </source>
</evidence>
<dbReference type="PANTHER" id="PTHR12661:SF5">
    <property type="entry name" value="SUPPRESSOR OF SWI4 1 HOMOLOG"/>
    <property type="match status" value="1"/>
</dbReference>
<dbReference type="EMBL" id="OU015567">
    <property type="protein sequence ID" value="CAG5111224.1"/>
    <property type="molecule type" value="Genomic_DNA"/>
</dbReference>
<sequence>MPSRDRSRTQRQQRARQIVEEESIAKQPHSIVICRGKTGKNLNDLMMDFRRVMSPFTASNLKVKKANVLKDFLTIAGPMNVKHLVTFSKTRETVGMRLITVPKGPTMSFAIDEFALRKDVESSLARPIKDEKVLKNAPLLIMSQFPNQTDVEKFTYEAFRALFPRIKPSQVAVDTIRRVVLLHYNKDTNQIQFRHYAIKTRTGAGKRVRKLLENGKSVPDLGKYESVDQFLNGMSGSESEFDDSSEVTNPKSGRQMKVRLTELGPRMNLRLVKIEEGLSGGAVLYHSYKSKTEEEKMQMEEKINKAAEDKQERIRQQNQNVAAKQAAADKKKKEEEKKKRKDEAATKARVEHIEKLRDGKEEKHGKSMGRKRGAAQSAGKGQGPKKKLSKKAKSNML</sequence>
<evidence type="ECO:0000259" key="3">
    <source>
        <dbReference type="PROSITE" id="PS50833"/>
    </source>
</evidence>
<organism evidence="4 5">
    <name type="scientific">Oikopleura dioica</name>
    <name type="common">Tunicate</name>
    <dbReference type="NCBI Taxonomy" id="34765"/>
    <lineage>
        <taxon>Eukaryota</taxon>
        <taxon>Metazoa</taxon>
        <taxon>Chordata</taxon>
        <taxon>Tunicata</taxon>
        <taxon>Appendicularia</taxon>
        <taxon>Copelata</taxon>
        <taxon>Oikopleuridae</taxon>
        <taxon>Oikopleura</taxon>
    </lineage>
</organism>
<protein>
    <submittedName>
        <fullName evidence="4">Oidioi.mRNA.OKI2018_I69.chr2.g5552.t1.cds</fullName>
    </submittedName>
</protein>
<dbReference type="PROSITE" id="PS50833">
    <property type="entry name" value="BRIX"/>
    <property type="match status" value="1"/>
</dbReference>
<dbReference type="InterPro" id="IPR007109">
    <property type="entry name" value="Brix"/>
</dbReference>
<dbReference type="Pfam" id="PF04427">
    <property type="entry name" value="Brix"/>
    <property type="match status" value="1"/>
</dbReference>
<feature type="compositionally biased region" description="Basic and acidic residues" evidence="2">
    <location>
        <begin position="292"/>
        <end position="315"/>
    </location>
</feature>
<gene>
    <name evidence="4" type="ORF">OKIOD_LOCUS14317</name>
</gene>
<evidence type="ECO:0000256" key="2">
    <source>
        <dbReference type="SAM" id="MobiDB-lite"/>
    </source>
</evidence>
<feature type="region of interest" description="Disordered" evidence="2">
    <location>
        <begin position="292"/>
        <end position="397"/>
    </location>
</feature>
<dbReference type="InterPro" id="IPR045112">
    <property type="entry name" value="PPAN-like"/>
</dbReference>
<comment type="subcellular location">
    <subcellularLocation>
        <location evidence="1">Nucleus</location>
        <location evidence="1">Nucleolus</location>
    </subcellularLocation>
</comment>
<evidence type="ECO:0000313" key="4">
    <source>
        <dbReference type="EMBL" id="CAG5111224.1"/>
    </source>
</evidence>
<feature type="compositionally biased region" description="Basic residues" evidence="2">
    <location>
        <begin position="383"/>
        <end position="397"/>
    </location>
</feature>
<accession>A0ABN7T0M7</accession>
<dbReference type="PANTHER" id="PTHR12661">
    <property type="entry name" value="PETER PAN-RELATED"/>
    <property type="match status" value="1"/>
</dbReference>
<evidence type="ECO:0000313" key="5">
    <source>
        <dbReference type="Proteomes" id="UP001158576"/>
    </source>
</evidence>
<dbReference type="Proteomes" id="UP001158576">
    <property type="component" value="Chromosome 2"/>
</dbReference>
<name>A0ABN7T0M7_OIKDI</name>
<reference evidence="4 5" key="1">
    <citation type="submission" date="2021-04" db="EMBL/GenBank/DDBJ databases">
        <authorList>
            <person name="Bliznina A."/>
        </authorList>
    </citation>
    <scope>NUCLEOTIDE SEQUENCE [LARGE SCALE GENOMIC DNA]</scope>
</reference>